<dbReference type="AlphaFoldDB" id="A0A9W7HY24"/>
<gene>
    <name evidence="1" type="ORF">HRI_002214900</name>
</gene>
<keyword evidence="2" id="KW-1185">Reference proteome</keyword>
<dbReference type="EMBL" id="BSYR01000020">
    <property type="protein sequence ID" value="GMI85456.1"/>
    <property type="molecule type" value="Genomic_DNA"/>
</dbReference>
<dbReference type="Proteomes" id="UP001165190">
    <property type="component" value="Unassembled WGS sequence"/>
</dbReference>
<dbReference type="PANTHER" id="PTHR11439:SF470">
    <property type="entry name" value="CYSTEINE-RICH RLK (RECEPTOR-LIKE PROTEIN KINASE) 8"/>
    <property type="match status" value="1"/>
</dbReference>
<dbReference type="OrthoDB" id="414945at2759"/>
<keyword evidence="1" id="KW-0808">Transferase</keyword>
<dbReference type="PANTHER" id="PTHR11439">
    <property type="entry name" value="GAG-POL-RELATED RETROTRANSPOSON"/>
    <property type="match status" value="1"/>
</dbReference>
<organism evidence="1 2">
    <name type="scientific">Hibiscus trionum</name>
    <name type="common">Flower of an hour</name>
    <dbReference type="NCBI Taxonomy" id="183268"/>
    <lineage>
        <taxon>Eukaryota</taxon>
        <taxon>Viridiplantae</taxon>
        <taxon>Streptophyta</taxon>
        <taxon>Embryophyta</taxon>
        <taxon>Tracheophyta</taxon>
        <taxon>Spermatophyta</taxon>
        <taxon>Magnoliopsida</taxon>
        <taxon>eudicotyledons</taxon>
        <taxon>Gunneridae</taxon>
        <taxon>Pentapetalae</taxon>
        <taxon>rosids</taxon>
        <taxon>malvids</taxon>
        <taxon>Malvales</taxon>
        <taxon>Malvaceae</taxon>
        <taxon>Malvoideae</taxon>
        <taxon>Hibiscus</taxon>
    </lineage>
</organism>
<protein>
    <submittedName>
        <fullName evidence="1">Cysteine-rich RLK (RECEPTOR-like protein kinase) 8</fullName>
    </submittedName>
</protein>
<comment type="caution">
    <text evidence="1">The sequence shown here is derived from an EMBL/GenBank/DDBJ whole genome shotgun (WGS) entry which is preliminary data.</text>
</comment>
<accession>A0A9W7HY24</accession>
<reference evidence="1" key="1">
    <citation type="submission" date="2023-05" db="EMBL/GenBank/DDBJ databases">
        <title>Genome and transcriptome analyses reveal genes involved in the formation of fine ridges on petal epidermal cells in Hibiscus trionum.</title>
        <authorList>
            <person name="Koshimizu S."/>
            <person name="Masuda S."/>
            <person name="Ishii T."/>
            <person name="Shirasu K."/>
            <person name="Hoshino A."/>
            <person name="Arita M."/>
        </authorList>
    </citation>
    <scope>NUCLEOTIDE SEQUENCE</scope>
    <source>
        <strain evidence="1">Hamamatsu line</strain>
    </source>
</reference>
<evidence type="ECO:0000313" key="2">
    <source>
        <dbReference type="Proteomes" id="UP001165190"/>
    </source>
</evidence>
<evidence type="ECO:0000313" key="1">
    <source>
        <dbReference type="EMBL" id="GMI85456.1"/>
    </source>
</evidence>
<proteinExistence type="predicted"/>
<name>A0A9W7HY24_HIBTR</name>
<sequence>MVSPPKSSLHDGDLLEDPQVYRKMVGRLLYLTHIRPDITFDVHLLSQFVSSSRQPHLLAVYHLLSYLKQESGLLLFYPSNISFQLRGFMDSDYGSCPDTRCSTT</sequence>
<dbReference type="GO" id="GO:0016301">
    <property type="term" value="F:kinase activity"/>
    <property type="evidence" value="ECO:0007669"/>
    <property type="project" value="UniProtKB-KW"/>
</dbReference>
<keyword evidence="1" id="KW-0418">Kinase</keyword>